<accession>A0A0K2UP30</accession>
<feature type="transmembrane region" description="Helical" evidence="1">
    <location>
        <begin position="73"/>
        <end position="90"/>
    </location>
</feature>
<sequence>MSETLVNPNNYASLANYDDYGDTNDLNLLSGIKKTTLDRLGGHGHGHGGDYGHSTGSYDKKILCDPEGINETLLLLLIGGLIGGGILLLLKIKAAAGRSFQDEGILGSLMSGHLTERILVGLEDFEEKIDHMMGGMSDDNSWIGDLYNSINGVEQSTHSSDPSRINGEISNLNLGNEGESTF</sequence>
<evidence type="ECO:0000313" key="2">
    <source>
        <dbReference type="EMBL" id="CDW39476.1"/>
    </source>
</evidence>
<keyword evidence="1" id="KW-1133">Transmembrane helix</keyword>
<dbReference type="EMBL" id="HACA01022115">
    <property type="protein sequence ID" value="CDW39476.1"/>
    <property type="molecule type" value="Transcribed_RNA"/>
</dbReference>
<organism evidence="2">
    <name type="scientific">Lepeophtheirus salmonis</name>
    <name type="common">Salmon louse</name>
    <name type="synonym">Caligus salmonis</name>
    <dbReference type="NCBI Taxonomy" id="72036"/>
    <lineage>
        <taxon>Eukaryota</taxon>
        <taxon>Metazoa</taxon>
        <taxon>Ecdysozoa</taxon>
        <taxon>Arthropoda</taxon>
        <taxon>Crustacea</taxon>
        <taxon>Multicrustacea</taxon>
        <taxon>Hexanauplia</taxon>
        <taxon>Copepoda</taxon>
        <taxon>Siphonostomatoida</taxon>
        <taxon>Caligidae</taxon>
        <taxon>Lepeophtheirus</taxon>
    </lineage>
</organism>
<protein>
    <submittedName>
        <fullName evidence="2">Uncharacterized protein</fullName>
    </submittedName>
</protein>
<dbReference type="AlphaFoldDB" id="A0A0K2UP30"/>
<name>A0A0K2UP30_LEPSM</name>
<keyword evidence="1" id="KW-0812">Transmembrane</keyword>
<keyword evidence="1" id="KW-0472">Membrane</keyword>
<evidence type="ECO:0000256" key="1">
    <source>
        <dbReference type="SAM" id="Phobius"/>
    </source>
</evidence>
<dbReference type="OrthoDB" id="10547173at2759"/>
<proteinExistence type="predicted"/>
<reference evidence="2" key="1">
    <citation type="submission" date="2014-05" db="EMBL/GenBank/DDBJ databases">
        <authorList>
            <person name="Chronopoulou M."/>
        </authorList>
    </citation>
    <scope>NUCLEOTIDE SEQUENCE</scope>
    <source>
        <tissue evidence="2">Whole organism</tissue>
    </source>
</reference>